<evidence type="ECO:0000259" key="2">
    <source>
        <dbReference type="SMART" id="SM00899"/>
    </source>
</evidence>
<protein>
    <submittedName>
        <fullName evidence="3">Ferrous iron transport protein A</fullName>
    </submittedName>
</protein>
<dbReference type="InterPro" id="IPR052713">
    <property type="entry name" value="FeoA"/>
</dbReference>
<dbReference type="PANTHER" id="PTHR42954">
    <property type="entry name" value="FE(2+) TRANSPORT PROTEIN A"/>
    <property type="match status" value="1"/>
</dbReference>
<dbReference type="AlphaFoldDB" id="A0A7V5VEE8"/>
<dbReference type="SMART" id="SM00899">
    <property type="entry name" value="FeoA"/>
    <property type="match status" value="1"/>
</dbReference>
<evidence type="ECO:0000313" key="3">
    <source>
        <dbReference type="EMBL" id="HHM01879.1"/>
    </source>
</evidence>
<dbReference type="InterPro" id="IPR008988">
    <property type="entry name" value="Transcriptional_repressor_C"/>
</dbReference>
<name>A0A7V5VEE8_CALAY</name>
<organism evidence="3">
    <name type="scientific">Caldithrix abyssi</name>
    <dbReference type="NCBI Taxonomy" id="187145"/>
    <lineage>
        <taxon>Bacteria</taxon>
        <taxon>Pseudomonadati</taxon>
        <taxon>Calditrichota</taxon>
        <taxon>Calditrichia</taxon>
        <taxon>Calditrichales</taxon>
        <taxon>Calditrichaceae</taxon>
        <taxon>Caldithrix</taxon>
    </lineage>
</organism>
<accession>A0A7V5VEE8</accession>
<dbReference type="InterPro" id="IPR038157">
    <property type="entry name" value="FeoA_core_dom"/>
</dbReference>
<dbReference type="SUPFAM" id="SSF50037">
    <property type="entry name" value="C-terminal domain of transcriptional repressors"/>
    <property type="match status" value="1"/>
</dbReference>
<feature type="domain" description="Ferrous iron transporter FeoA-like" evidence="2">
    <location>
        <begin position="2"/>
        <end position="73"/>
    </location>
</feature>
<dbReference type="PANTHER" id="PTHR42954:SF2">
    <property type="entry name" value="FE(2+) TRANSPORT PROTEIN A"/>
    <property type="match status" value="1"/>
</dbReference>
<dbReference type="InterPro" id="IPR007167">
    <property type="entry name" value="Fe-transptr_FeoA-like"/>
</dbReference>
<sequence length="73" mass="8196">MRTLNDLKPGETAVIDSFTENDADMDYLMELGVMEGTPVVFVKSAPLGDPIEIDVRGYHLSLRRSRARCIRVN</sequence>
<proteinExistence type="predicted"/>
<dbReference type="GO" id="GO:0046914">
    <property type="term" value="F:transition metal ion binding"/>
    <property type="evidence" value="ECO:0007669"/>
    <property type="project" value="InterPro"/>
</dbReference>
<dbReference type="EMBL" id="DRLI01000099">
    <property type="protein sequence ID" value="HHM01879.1"/>
    <property type="molecule type" value="Genomic_DNA"/>
</dbReference>
<dbReference type="Pfam" id="PF04023">
    <property type="entry name" value="FeoA"/>
    <property type="match status" value="1"/>
</dbReference>
<dbReference type="Gene3D" id="2.30.30.90">
    <property type="match status" value="1"/>
</dbReference>
<keyword evidence="1" id="KW-0408">Iron</keyword>
<evidence type="ECO:0000256" key="1">
    <source>
        <dbReference type="ARBA" id="ARBA00023004"/>
    </source>
</evidence>
<reference evidence="3" key="1">
    <citation type="journal article" date="2020" name="mSystems">
        <title>Genome- and Community-Level Interaction Insights into Carbon Utilization and Element Cycling Functions of Hydrothermarchaeota in Hydrothermal Sediment.</title>
        <authorList>
            <person name="Zhou Z."/>
            <person name="Liu Y."/>
            <person name="Xu W."/>
            <person name="Pan J."/>
            <person name="Luo Z.H."/>
            <person name="Li M."/>
        </authorList>
    </citation>
    <scope>NUCLEOTIDE SEQUENCE [LARGE SCALE GENOMIC DNA]</scope>
    <source>
        <strain evidence="3">HyVt-460</strain>
    </source>
</reference>
<dbReference type="Proteomes" id="UP000885771">
    <property type="component" value="Unassembled WGS sequence"/>
</dbReference>
<comment type="caution">
    <text evidence="3">The sequence shown here is derived from an EMBL/GenBank/DDBJ whole genome shotgun (WGS) entry which is preliminary data.</text>
</comment>
<gene>
    <name evidence="3" type="ORF">ENJ15_02630</name>
</gene>